<name>A0A9D2AMU8_9FIRM</name>
<dbReference type="AlphaFoldDB" id="A0A9D2AMU8"/>
<dbReference type="PANTHER" id="PTHR34039">
    <property type="entry name" value="UPF0102 PROTEIN YRAN"/>
    <property type="match status" value="1"/>
</dbReference>
<dbReference type="Gene3D" id="3.40.1350.10">
    <property type="match status" value="1"/>
</dbReference>
<dbReference type="InterPro" id="IPR011856">
    <property type="entry name" value="tRNA_endonuc-like_dom_sf"/>
</dbReference>
<evidence type="ECO:0000313" key="4">
    <source>
        <dbReference type="Proteomes" id="UP000824230"/>
    </source>
</evidence>
<evidence type="ECO:0000256" key="1">
    <source>
        <dbReference type="ARBA" id="ARBA00006738"/>
    </source>
</evidence>
<protein>
    <recommendedName>
        <fullName evidence="2">UPF0102 protein H9738_08825</fullName>
    </recommendedName>
</protein>
<dbReference type="EMBL" id="DXFG01000180">
    <property type="protein sequence ID" value="HIX37956.1"/>
    <property type="molecule type" value="Genomic_DNA"/>
</dbReference>
<dbReference type="NCBIfam" id="TIGR00252">
    <property type="entry name" value="YraN family protein"/>
    <property type="match status" value="1"/>
</dbReference>
<dbReference type="Proteomes" id="UP000824230">
    <property type="component" value="Unassembled WGS sequence"/>
</dbReference>
<accession>A0A9D2AMU8</accession>
<dbReference type="NCBIfam" id="NF009150">
    <property type="entry name" value="PRK12497.1-3"/>
    <property type="match status" value="1"/>
</dbReference>
<dbReference type="CDD" id="cd20736">
    <property type="entry name" value="PoNe_Nuclease"/>
    <property type="match status" value="1"/>
</dbReference>
<reference evidence="3" key="2">
    <citation type="submission" date="2021-04" db="EMBL/GenBank/DDBJ databases">
        <authorList>
            <person name="Gilroy R."/>
        </authorList>
    </citation>
    <scope>NUCLEOTIDE SEQUENCE</scope>
    <source>
        <strain evidence="3">ChiHjej12B11-1927</strain>
    </source>
</reference>
<comment type="similarity">
    <text evidence="1 2">Belongs to the UPF0102 family.</text>
</comment>
<reference evidence="3" key="1">
    <citation type="journal article" date="2021" name="PeerJ">
        <title>Extensive microbial diversity within the chicken gut microbiome revealed by metagenomics and culture.</title>
        <authorList>
            <person name="Gilroy R."/>
            <person name="Ravi A."/>
            <person name="Getino M."/>
            <person name="Pursley I."/>
            <person name="Horton D.L."/>
            <person name="Alikhan N.F."/>
            <person name="Baker D."/>
            <person name="Gharbi K."/>
            <person name="Hall N."/>
            <person name="Watson M."/>
            <person name="Adriaenssens E.M."/>
            <person name="Foster-Nyarko E."/>
            <person name="Jarju S."/>
            <person name="Secka A."/>
            <person name="Antonio M."/>
            <person name="Oren A."/>
            <person name="Chaudhuri R.R."/>
            <person name="La Ragione R."/>
            <person name="Hildebrand F."/>
            <person name="Pallen M.J."/>
        </authorList>
    </citation>
    <scope>NUCLEOTIDE SEQUENCE</scope>
    <source>
        <strain evidence="3">ChiHjej12B11-1927</strain>
    </source>
</reference>
<dbReference type="InterPro" id="IPR003509">
    <property type="entry name" value="UPF0102_YraN-like"/>
</dbReference>
<dbReference type="Pfam" id="PF02021">
    <property type="entry name" value="UPF0102"/>
    <property type="match status" value="1"/>
</dbReference>
<dbReference type="PANTHER" id="PTHR34039:SF1">
    <property type="entry name" value="UPF0102 PROTEIN YRAN"/>
    <property type="match status" value="1"/>
</dbReference>
<comment type="caution">
    <text evidence="3">The sequence shown here is derived from an EMBL/GenBank/DDBJ whole genome shotgun (WGS) entry which is preliminary data.</text>
</comment>
<evidence type="ECO:0000313" key="3">
    <source>
        <dbReference type="EMBL" id="HIX37956.1"/>
    </source>
</evidence>
<sequence length="123" mass="14213">MRRKGEASSKRTGLYYETQAAAFLEKQGYKILERNFRCSAGEIDLIAREGEYLCFVEVKYRSKREAGTPEEAVDGKKQKRISRAALYYLMRQGLGDTTPCRFDVVGIRPEEIRVTKNAFTFKR</sequence>
<dbReference type="InterPro" id="IPR011335">
    <property type="entry name" value="Restrct_endonuc-II-like"/>
</dbReference>
<organism evidence="3 4">
    <name type="scientific">Candidatus Blautia pullistercoris</name>
    <dbReference type="NCBI Taxonomy" id="2838499"/>
    <lineage>
        <taxon>Bacteria</taxon>
        <taxon>Bacillati</taxon>
        <taxon>Bacillota</taxon>
        <taxon>Clostridia</taxon>
        <taxon>Lachnospirales</taxon>
        <taxon>Lachnospiraceae</taxon>
        <taxon>Blautia</taxon>
    </lineage>
</organism>
<dbReference type="HAMAP" id="MF_00048">
    <property type="entry name" value="UPF0102"/>
    <property type="match status" value="1"/>
</dbReference>
<evidence type="ECO:0000256" key="2">
    <source>
        <dbReference type="HAMAP-Rule" id="MF_00048"/>
    </source>
</evidence>
<gene>
    <name evidence="3" type="ORF">H9738_08825</name>
</gene>
<proteinExistence type="inferred from homology"/>
<dbReference type="GO" id="GO:0003676">
    <property type="term" value="F:nucleic acid binding"/>
    <property type="evidence" value="ECO:0007669"/>
    <property type="project" value="InterPro"/>
</dbReference>
<dbReference type="SUPFAM" id="SSF52980">
    <property type="entry name" value="Restriction endonuclease-like"/>
    <property type="match status" value="1"/>
</dbReference>